<reference evidence="3" key="1">
    <citation type="journal article" date="2019" name="Int. J. Syst. Evol. Microbiol.">
        <title>The Global Catalogue of Microorganisms (GCM) 10K type strain sequencing project: providing services to taxonomists for standard genome sequencing and annotation.</title>
        <authorList>
            <consortium name="The Broad Institute Genomics Platform"/>
            <consortium name="The Broad Institute Genome Sequencing Center for Infectious Disease"/>
            <person name="Wu L."/>
            <person name="Ma J."/>
        </authorList>
    </citation>
    <scope>NUCLEOTIDE SEQUENCE [LARGE SCALE GENOMIC DNA]</scope>
    <source>
        <strain evidence="3">JCM 14924</strain>
    </source>
</reference>
<name>A0ABP5NAZ1_9ACTN</name>
<dbReference type="Gene3D" id="2.60.120.10">
    <property type="entry name" value="Jelly Rolls"/>
    <property type="match status" value="1"/>
</dbReference>
<protein>
    <recommendedName>
        <fullName evidence="1">Cupin type-1 domain-containing protein</fullName>
    </recommendedName>
</protein>
<dbReference type="SUPFAM" id="SSF51182">
    <property type="entry name" value="RmlC-like cupins"/>
    <property type="match status" value="1"/>
</dbReference>
<gene>
    <name evidence="2" type="ORF">GCM10009787_18900</name>
</gene>
<dbReference type="InterPro" id="IPR014710">
    <property type="entry name" value="RmlC-like_jellyroll"/>
</dbReference>
<proteinExistence type="predicted"/>
<accession>A0ABP5NAZ1</accession>
<evidence type="ECO:0000313" key="3">
    <source>
        <dbReference type="Proteomes" id="UP001501391"/>
    </source>
</evidence>
<sequence length="139" mass="15359">MNSAVTDKLRCERIAKFRDVIPGDGPGRLSSPAGDLVRFANGDTYRFAAYWDCLPGGPCRGNHYHLDKTEVMFVISGELRAAYYDLDTGQRFDTVLVAGDLVTVHPRLVHSYMALSPTQVVEVASHAYSPSDTHPYVLL</sequence>
<organism evidence="2 3">
    <name type="scientific">Streptomyces bangladeshensis</name>
    <dbReference type="NCBI Taxonomy" id="295352"/>
    <lineage>
        <taxon>Bacteria</taxon>
        <taxon>Bacillati</taxon>
        <taxon>Actinomycetota</taxon>
        <taxon>Actinomycetes</taxon>
        <taxon>Kitasatosporales</taxon>
        <taxon>Streptomycetaceae</taxon>
        <taxon>Streptomyces</taxon>
    </lineage>
</organism>
<dbReference type="CDD" id="cd02208">
    <property type="entry name" value="cupin_RmlC-like"/>
    <property type="match status" value="1"/>
</dbReference>
<dbReference type="Proteomes" id="UP001501391">
    <property type="component" value="Unassembled WGS sequence"/>
</dbReference>
<keyword evidence="3" id="KW-1185">Reference proteome</keyword>
<evidence type="ECO:0000259" key="1">
    <source>
        <dbReference type="Pfam" id="PF00190"/>
    </source>
</evidence>
<dbReference type="InterPro" id="IPR006045">
    <property type="entry name" value="Cupin_1"/>
</dbReference>
<dbReference type="InterPro" id="IPR011051">
    <property type="entry name" value="RmlC_Cupin_sf"/>
</dbReference>
<dbReference type="Pfam" id="PF00190">
    <property type="entry name" value="Cupin_1"/>
    <property type="match status" value="1"/>
</dbReference>
<dbReference type="EMBL" id="BAAAOQ010000005">
    <property type="protein sequence ID" value="GAA2194140.1"/>
    <property type="molecule type" value="Genomic_DNA"/>
</dbReference>
<evidence type="ECO:0000313" key="2">
    <source>
        <dbReference type="EMBL" id="GAA2194140.1"/>
    </source>
</evidence>
<feature type="domain" description="Cupin type-1" evidence="1">
    <location>
        <begin position="48"/>
        <end position="125"/>
    </location>
</feature>
<comment type="caution">
    <text evidence="2">The sequence shown here is derived from an EMBL/GenBank/DDBJ whole genome shotgun (WGS) entry which is preliminary data.</text>
</comment>